<dbReference type="HOGENOM" id="CLU_083873_7_0_5"/>
<comment type="caution">
    <text evidence="7">The sequence shown here is derived from an EMBL/GenBank/DDBJ whole genome shotgun (WGS) entry which is preliminary data.</text>
</comment>
<dbReference type="InterPro" id="IPR007267">
    <property type="entry name" value="GtrA_DPMS_TM"/>
</dbReference>
<organism evidence="7 8">
    <name type="scientific">Bartonella tamiae Th239</name>
    <dbReference type="NCBI Taxonomy" id="1094558"/>
    <lineage>
        <taxon>Bacteria</taxon>
        <taxon>Pseudomonadati</taxon>
        <taxon>Pseudomonadota</taxon>
        <taxon>Alphaproteobacteria</taxon>
        <taxon>Hyphomicrobiales</taxon>
        <taxon>Bartonellaceae</taxon>
        <taxon>Bartonella</taxon>
    </lineage>
</organism>
<dbReference type="Pfam" id="PF04138">
    <property type="entry name" value="GtrA_DPMS_TM"/>
    <property type="match status" value="1"/>
</dbReference>
<evidence type="ECO:0000256" key="2">
    <source>
        <dbReference type="ARBA" id="ARBA00022692"/>
    </source>
</evidence>
<comment type="subcellular location">
    <subcellularLocation>
        <location evidence="1">Membrane</location>
        <topology evidence="1">Multi-pass membrane protein</topology>
    </subcellularLocation>
</comment>
<protein>
    <recommendedName>
        <fullName evidence="6">GtrA/DPMS transmembrane domain-containing protein</fullName>
    </recommendedName>
</protein>
<dbReference type="GO" id="GO:0000271">
    <property type="term" value="P:polysaccharide biosynthetic process"/>
    <property type="evidence" value="ECO:0007669"/>
    <property type="project" value="InterPro"/>
</dbReference>
<feature type="transmembrane region" description="Helical" evidence="5">
    <location>
        <begin position="20"/>
        <end position="40"/>
    </location>
</feature>
<evidence type="ECO:0000259" key="6">
    <source>
        <dbReference type="Pfam" id="PF04138"/>
    </source>
</evidence>
<dbReference type="AlphaFoldDB" id="J0ZK42"/>
<proteinExistence type="predicted"/>
<feature type="transmembrane region" description="Helical" evidence="5">
    <location>
        <begin position="52"/>
        <end position="72"/>
    </location>
</feature>
<dbReference type="Proteomes" id="UP000008952">
    <property type="component" value="Unassembled WGS sequence"/>
</dbReference>
<keyword evidence="4 5" id="KW-0472">Membrane</keyword>
<accession>J0ZK42</accession>
<keyword evidence="3 5" id="KW-1133">Transmembrane helix</keyword>
<dbReference type="EMBL" id="AIMB01000008">
    <property type="protein sequence ID" value="EJF88703.1"/>
    <property type="molecule type" value="Genomic_DNA"/>
</dbReference>
<feature type="transmembrane region" description="Helical" evidence="5">
    <location>
        <begin position="116"/>
        <end position="135"/>
    </location>
</feature>
<feature type="transmembrane region" description="Helical" evidence="5">
    <location>
        <begin position="84"/>
        <end position="104"/>
    </location>
</feature>
<dbReference type="PATRIC" id="fig|1094558.3.peg.1353"/>
<name>J0ZK42_9HYPH</name>
<evidence type="ECO:0000256" key="1">
    <source>
        <dbReference type="ARBA" id="ARBA00004141"/>
    </source>
</evidence>
<sequence>MMRIYFKNLKIIYQRHRALFWFSCAGSIAFIIDFLSLWFLTYIGFNIWFSRALSFIVAATFTWIFNSHISFAGRNARLKKFSGWISYIALASIGGSINYVSSLFVIKQFSEERPEVLFFAVAVGSFLGLFANYLMNHYIFFKK</sequence>
<dbReference type="RefSeq" id="WP_008039472.1">
    <property type="nucleotide sequence ID" value="NZ_JH725147.1"/>
</dbReference>
<keyword evidence="8" id="KW-1185">Reference proteome</keyword>
<evidence type="ECO:0000256" key="5">
    <source>
        <dbReference type="SAM" id="Phobius"/>
    </source>
</evidence>
<evidence type="ECO:0000256" key="4">
    <source>
        <dbReference type="ARBA" id="ARBA00023136"/>
    </source>
</evidence>
<feature type="domain" description="GtrA/DPMS transmembrane" evidence="6">
    <location>
        <begin position="22"/>
        <end position="141"/>
    </location>
</feature>
<keyword evidence="2 5" id="KW-0812">Transmembrane</keyword>
<gene>
    <name evidence="7" type="ORF">ME5_01254</name>
</gene>
<dbReference type="OrthoDB" id="7926501at2"/>
<evidence type="ECO:0000256" key="3">
    <source>
        <dbReference type="ARBA" id="ARBA00022989"/>
    </source>
</evidence>
<reference evidence="7 8" key="1">
    <citation type="submission" date="2012-03" db="EMBL/GenBank/DDBJ databases">
        <title>The Genome Sequence of Bartonella tamiae Th239.</title>
        <authorList>
            <consortium name="The Broad Institute Genome Sequencing Platform"/>
            <consortium name="The Broad Institute Genome Sequencing Center for Infectious Disease"/>
            <person name="Feldgarden M."/>
            <person name="Kirby J."/>
            <person name="Kosoy M."/>
            <person name="Birtles R."/>
            <person name="Probert W.S."/>
            <person name="Chiaraviglio L."/>
            <person name="Young S.K."/>
            <person name="Zeng Q."/>
            <person name="Gargeya S."/>
            <person name="Fitzgerald M."/>
            <person name="Haas B."/>
            <person name="Abouelleil A."/>
            <person name="Alvarado L."/>
            <person name="Arachchi H.M."/>
            <person name="Berlin A."/>
            <person name="Chapman S.B."/>
            <person name="Gearin G."/>
            <person name="Goldberg J."/>
            <person name="Griggs A."/>
            <person name="Gujja S."/>
            <person name="Hansen M."/>
            <person name="Heiman D."/>
            <person name="Howarth C."/>
            <person name="Larimer J."/>
            <person name="Lui A."/>
            <person name="MacDonald P.J.P."/>
            <person name="McCowen C."/>
            <person name="Montmayeur A."/>
            <person name="Murphy C."/>
            <person name="Neiman D."/>
            <person name="Pearson M."/>
            <person name="Priest M."/>
            <person name="Roberts A."/>
            <person name="Saif S."/>
            <person name="Shea T."/>
            <person name="Sisk P."/>
            <person name="Stolte C."/>
            <person name="Sykes S."/>
            <person name="Wortman J."/>
            <person name="Nusbaum C."/>
            <person name="Birren B."/>
        </authorList>
    </citation>
    <scope>NUCLEOTIDE SEQUENCE [LARGE SCALE GENOMIC DNA]</scope>
    <source>
        <strain evidence="7 8">Th239</strain>
    </source>
</reference>
<dbReference type="GO" id="GO:0016020">
    <property type="term" value="C:membrane"/>
    <property type="evidence" value="ECO:0007669"/>
    <property type="project" value="UniProtKB-SubCell"/>
</dbReference>
<evidence type="ECO:0000313" key="8">
    <source>
        <dbReference type="Proteomes" id="UP000008952"/>
    </source>
</evidence>
<dbReference type="STRING" id="1094558.ME5_01254"/>
<evidence type="ECO:0000313" key="7">
    <source>
        <dbReference type="EMBL" id="EJF88703.1"/>
    </source>
</evidence>